<evidence type="ECO:0000313" key="1">
    <source>
        <dbReference type="EMBL" id="PWA45939.1"/>
    </source>
</evidence>
<accession>A0A2U1LAB9</accession>
<protein>
    <submittedName>
        <fullName evidence="1">Uncharacterized protein</fullName>
    </submittedName>
</protein>
<organism evidence="1 2">
    <name type="scientific">Artemisia annua</name>
    <name type="common">Sweet wormwood</name>
    <dbReference type="NCBI Taxonomy" id="35608"/>
    <lineage>
        <taxon>Eukaryota</taxon>
        <taxon>Viridiplantae</taxon>
        <taxon>Streptophyta</taxon>
        <taxon>Embryophyta</taxon>
        <taxon>Tracheophyta</taxon>
        <taxon>Spermatophyta</taxon>
        <taxon>Magnoliopsida</taxon>
        <taxon>eudicotyledons</taxon>
        <taxon>Gunneridae</taxon>
        <taxon>Pentapetalae</taxon>
        <taxon>asterids</taxon>
        <taxon>campanulids</taxon>
        <taxon>Asterales</taxon>
        <taxon>Asteraceae</taxon>
        <taxon>Asteroideae</taxon>
        <taxon>Anthemideae</taxon>
        <taxon>Artemisiinae</taxon>
        <taxon>Artemisia</taxon>
    </lineage>
</organism>
<reference evidence="1 2" key="1">
    <citation type="journal article" date="2018" name="Mol. Plant">
        <title>The genome of Artemisia annua provides insight into the evolution of Asteraceae family and artemisinin biosynthesis.</title>
        <authorList>
            <person name="Shen Q."/>
            <person name="Zhang L."/>
            <person name="Liao Z."/>
            <person name="Wang S."/>
            <person name="Yan T."/>
            <person name="Shi P."/>
            <person name="Liu M."/>
            <person name="Fu X."/>
            <person name="Pan Q."/>
            <person name="Wang Y."/>
            <person name="Lv Z."/>
            <person name="Lu X."/>
            <person name="Zhang F."/>
            <person name="Jiang W."/>
            <person name="Ma Y."/>
            <person name="Chen M."/>
            <person name="Hao X."/>
            <person name="Li L."/>
            <person name="Tang Y."/>
            <person name="Lv G."/>
            <person name="Zhou Y."/>
            <person name="Sun X."/>
            <person name="Brodelius P.E."/>
            <person name="Rose J.K.C."/>
            <person name="Tang K."/>
        </authorList>
    </citation>
    <scope>NUCLEOTIDE SEQUENCE [LARGE SCALE GENOMIC DNA]</scope>
    <source>
        <strain evidence="2">cv. Huhao1</strain>
        <tissue evidence="1">Leaf</tissue>
    </source>
</reference>
<gene>
    <name evidence="1" type="ORF">CTI12_AA494070</name>
</gene>
<name>A0A2U1LAB9_ARTAN</name>
<proteinExistence type="predicted"/>
<comment type="caution">
    <text evidence="1">The sequence shown here is derived from an EMBL/GenBank/DDBJ whole genome shotgun (WGS) entry which is preliminary data.</text>
</comment>
<dbReference type="EMBL" id="PKPP01010527">
    <property type="protein sequence ID" value="PWA45939.1"/>
    <property type="molecule type" value="Genomic_DNA"/>
</dbReference>
<keyword evidence="2" id="KW-1185">Reference proteome</keyword>
<evidence type="ECO:0000313" key="2">
    <source>
        <dbReference type="Proteomes" id="UP000245207"/>
    </source>
</evidence>
<dbReference type="AlphaFoldDB" id="A0A2U1LAB9"/>
<dbReference type="Proteomes" id="UP000245207">
    <property type="component" value="Unassembled WGS sequence"/>
</dbReference>
<sequence>MTPFPNTHRICYFPGDISDQHRAFSFSDGNARTMSKSDNYKEQEQEDCFHESLDRILSSTKCSSSSSDDDDDGISPNYQIYCVFGHSVLFMWWDFECFFGCK</sequence>